<sequence length="115" mass="13434">MQQKSIAILQRIDTNVEQVLTKFQRIFELAVVEDKSKELLAVESLTMEADALSIIRLCEDLLSITRNLKETWCLGSIKVSDNKEQWKLKKELRKVYEQFNKLTDNIAEFETKQTV</sequence>
<evidence type="ECO:0000256" key="2">
    <source>
        <dbReference type="ARBA" id="ARBA00005942"/>
    </source>
</evidence>
<keyword evidence="7" id="KW-1185">Reference proteome</keyword>
<proteinExistence type="inferred from homology"/>
<keyword evidence="4" id="KW-0804">Transcription</keyword>
<comment type="similarity">
    <text evidence="2">Belongs to the Mediator complex subunit 22 family.</text>
</comment>
<reference evidence="6" key="1">
    <citation type="submission" date="2021-03" db="EMBL/GenBank/DDBJ databases">
        <authorList>
            <person name="Palmer J.M."/>
        </authorList>
    </citation>
    <scope>NUCLEOTIDE SEQUENCE</scope>
    <source>
        <strain evidence="6">ARV_011</strain>
    </source>
</reference>
<dbReference type="PANTHER" id="PTHR12434">
    <property type="entry name" value="MEDIATOR OF RNA POLYMERASE II TRANSCRIPTION SUBUNIT 22"/>
    <property type="match status" value="1"/>
</dbReference>
<dbReference type="GO" id="GO:0016592">
    <property type="term" value="C:mediator complex"/>
    <property type="evidence" value="ECO:0007669"/>
    <property type="project" value="InterPro"/>
</dbReference>
<organism evidence="6 7">
    <name type="scientific">Scheffersomyces spartinae</name>
    <dbReference type="NCBI Taxonomy" id="45513"/>
    <lineage>
        <taxon>Eukaryota</taxon>
        <taxon>Fungi</taxon>
        <taxon>Dikarya</taxon>
        <taxon>Ascomycota</taxon>
        <taxon>Saccharomycotina</taxon>
        <taxon>Pichiomycetes</taxon>
        <taxon>Debaryomycetaceae</taxon>
        <taxon>Scheffersomyces</taxon>
    </lineage>
</organism>
<comment type="subcellular location">
    <subcellularLocation>
        <location evidence="1">Nucleus</location>
    </subcellularLocation>
</comment>
<dbReference type="Proteomes" id="UP000790833">
    <property type="component" value="Unassembled WGS sequence"/>
</dbReference>
<dbReference type="GO" id="GO:0006357">
    <property type="term" value="P:regulation of transcription by RNA polymerase II"/>
    <property type="evidence" value="ECO:0007669"/>
    <property type="project" value="InterPro"/>
</dbReference>
<keyword evidence="3" id="KW-0805">Transcription regulation</keyword>
<keyword evidence="5" id="KW-0539">Nucleus</keyword>
<accession>A0A9P8AKZ2</accession>
<evidence type="ECO:0000256" key="4">
    <source>
        <dbReference type="ARBA" id="ARBA00023163"/>
    </source>
</evidence>
<dbReference type="AlphaFoldDB" id="A0A9P8AKZ2"/>
<dbReference type="InterPro" id="IPR009332">
    <property type="entry name" value="Med22"/>
</dbReference>
<dbReference type="Pfam" id="PF06179">
    <property type="entry name" value="Med22"/>
    <property type="match status" value="1"/>
</dbReference>
<dbReference type="GO" id="GO:0003712">
    <property type="term" value="F:transcription coregulator activity"/>
    <property type="evidence" value="ECO:0007669"/>
    <property type="project" value="InterPro"/>
</dbReference>
<evidence type="ECO:0008006" key="8">
    <source>
        <dbReference type="Google" id="ProtNLM"/>
    </source>
</evidence>
<dbReference type="GeneID" id="66116715"/>
<evidence type="ECO:0000256" key="5">
    <source>
        <dbReference type="ARBA" id="ARBA00023242"/>
    </source>
</evidence>
<evidence type="ECO:0000256" key="1">
    <source>
        <dbReference type="ARBA" id="ARBA00004123"/>
    </source>
</evidence>
<dbReference type="Gene3D" id="6.10.280.160">
    <property type="entry name" value="Mediator of RNA polymerase II transcription subunit 22"/>
    <property type="match status" value="1"/>
</dbReference>
<evidence type="ECO:0000313" key="6">
    <source>
        <dbReference type="EMBL" id="KAG7195574.1"/>
    </source>
</evidence>
<protein>
    <recommendedName>
        <fullName evidence="8">Mediator complex subunit 22</fullName>
    </recommendedName>
</protein>
<gene>
    <name evidence="6" type="ORF">KQ657_003341</name>
</gene>
<dbReference type="PANTHER" id="PTHR12434:SF6">
    <property type="entry name" value="MEDIATOR OF RNA POLYMERASE II TRANSCRIPTION SUBUNIT 22"/>
    <property type="match status" value="1"/>
</dbReference>
<evidence type="ECO:0000256" key="3">
    <source>
        <dbReference type="ARBA" id="ARBA00023015"/>
    </source>
</evidence>
<dbReference type="RefSeq" id="XP_043051119.1">
    <property type="nucleotide sequence ID" value="XM_043194067.1"/>
</dbReference>
<comment type="caution">
    <text evidence="6">The sequence shown here is derived from an EMBL/GenBank/DDBJ whole genome shotgun (WGS) entry which is preliminary data.</text>
</comment>
<name>A0A9P8AKZ2_9ASCO</name>
<evidence type="ECO:0000313" key="7">
    <source>
        <dbReference type="Proteomes" id="UP000790833"/>
    </source>
</evidence>
<dbReference type="EMBL" id="JAHMUF010000003">
    <property type="protein sequence ID" value="KAG7195574.1"/>
    <property type="molecule type" value="Genomic_DNA"/>
</dbReference>
<dbReference type="OrthoDB" id="203279at2759"/>